<dbReference type="RefSeq" id="WP_101332188.1">
    <property type="nucleotide sequence ID" value="NZ_PJNH01000003.1"/>
</dbReference>
<sequence length="273" mass="30995">MKQTDDDFSESFLPLSSLQNGFGEEVTKELFQYVNKIVNVFFYGEENSDRWVLIDAGMPHAKEDIMKVAKERFKKDSEPAAIILTHGHFDHVGALKPLLEEWQVPVYAHELELPYLTGQKDYPKGNPDAGGGLVSAISPMFPNHGIDLSKYVRMLPSTGEVPEMPGWKWFHTPGHTDGHVSLFREKDRLLIAGDAFVTVKQESLFSVVTQRKELSGPPRYYTTDWQKAKKSIETLYHLSPQIAVTGHGMPFEDDELLASLKDLLDRFDEKSFH</sequence>
<dbReference type="PANTHER" id="PTHR42951:SF17">
    <property type="entry name" value="METALLO-BETA-LACTAMASE DOMAIN-CONTAINING PROTEIN"/>
    <property type="match status" value="1"/>
</dbReference>
<proteinExistence type="predicted"/>
<organism evidence="2 3">
    <name type="scientific">Halalkalibacillus sediminis</name>
    <dbReference type="NCBI Taxonomy" id="2018042"/>
    <lineage>
        <taxon>Bacteria</taxon>
        <taxon>Bacillati</taxon>
        <taxon>Bacillota</taxon>
        <taxon>Bacilli</taxon>
        <taxon>Bacillales</taxon>
        <taxon>Bacillaceae</taxon>
        <taxon>Halalkalibacillus</taxon>
    </lineage>
</organism>
<dbReference type="CDD" id="cd07721">
    <property type="entry name" value="yflN-like_MBL-fold"/>
    <property type="match status" value="1"/>
</dbReference>
<dbReference type="Pfam" id="PF00753">
    <property type="entry name" value="Lactamase_B"/>
    <property type="match status" value="1"/>
</dbReference>
<keyword evidence="3" id="KW-1185">Reference proteome</keyword>
<dbReference type="OrthoDB" id="9802248at2"/>
<protein>
    <submittedName>
        <fullName evidence="2">MBL fold metallo-hydrolase</fullName>
    </submittedName>
</protein>
<dbReference type="Gene3D" id="3.60.15.10">
    <property type="entry name" value="Ribonuclease Z/Hydroxyacylglutathione hydrolase-like"/>
    <property type="match status" value="1"/>
</dbReference>
<dbReference type="InterPro" id="IPR001279">
    <property type="entry name" value="Metallo-B-lactamas"/>
</dbReference>
<reference evidence="2 3" key="1">
    <citation type="submission" date="2017-06" db="EMBL/GenBank/DDBJ databases">
        <title>the draft geome sequence of Illustriluteabacillus marina B3227.</title>
        <authorList>
            <person name="He R.-H."/>
            <person name="Du Z.-J."/>
        </authorList>
    </citation>
    <scope>NUCLEOTIDE SEQUENCE [LARGE SCALE GENOMIC DNA]</scope>
    <source>
        <strain evidence="2 3">B3227</strain>
    </source>
</reference>
<keyword evidence="2" id="KW-0378">Hydrolase</keyword>
<evidence type="ECO:0000259" key="1">
    <source>
        <dbReference type="SMART" id="SM00849"/>
    </source>
</evidence>
<dbReference type="SMART" id="SM00849">
    <property type="entry name" value="Lactamase_B"/>
    <property type="match status" value="1"/>
</dbReference>
<evidence type="ECO:0000313" key="2">
    <source>
        <dbReference type="EMBL" id="PKR77360.1"/>
    </source>
</evidence>
<dbReference type="EMBL" id="PJNH01000003">
    <property type="protein sequence ID" value="PKR77360.1"/>
    <property type="molecule type" value="Genomic_DNA"/>
</dbReference>
<gene>
    <name evidence="2" type="ORF">CEY16_11555</name>
</gene>
<dbReference type="PANTHER" id="PTHR42951">
    <property type="entry name" value="METALLO-BETA-LACTAMASE DOMAIN-CONTAINING"/>
    <property type="match status" value="1"/>
</dbReference>
<name>A0A2I0QTC5_9BACI</name>
<evidence type="ECO:0000313" key="3">
    <source>
        <dbReference type="Proteomes" id="UP000243524"/>
    </source>
</evidence>
<dbReference type="GO" id="GO:0016787">
    <property type="term" value="F:hydrolase activity"/>
    <property type="evidence" value="ECO:0007669"/>
    <property type="project" value="UniProtKB-KW"/>
</dbReference>
<dbReference type="InterPro" id="IPR036866">
    <property type="entry name" value="RibonucZ/Hydroxyglut_hydro"/>
</dbReference>
<comment type="caution">
    <text evidence="2">The sequence shown here is derived from an EMBL/GenBank/DDBJ whole genome shotgun (WGS) entry which is preliminary data.</text>
</comment>
<feature type="domain" description="Metallo-beta-lactamase" evidence="1">
    <location>
        <begin position="37"/>
        <end position="247"/>
    </location>
</feature>
<dbReference type="InterPro" id="IPR050855">
    <property type="entry name" value="NDM-1-like"/>
</dbReference>
<accession>A0A2I0QTC5</accession>
<dbReference type="Proteomes" id="UP000243524">
    <property type="component" value="Unassembled WGS sequence"/>
</dbReference>
<dbReference type="SUPFAM" id="SSF56281">
    <property type="entry name" value="Metallo-hydrolase/oxidoreductase"/>
    <property type="match status" value="1"/>
</dbReference>
<dbReference type="AlphaFoldDB" id="A0A2I0QTC5"/>